<protein>
    <submittedName>
        <fullName evidence="3">DEP domain-containing protein</fullName>
    </submittedName>
</protein>
<proteinExistence type="predicted"/>
<reference evidence="1 2" key="1">
    <citation type="submission" date="2018-11" db="EMBL/GenBank/DDBJ databases">
        <authorList>
            <consortium name="Pathogen Informatics"/>
        </authorList>
    </citation>
    <scope>NUCLEOTIDE SEQUENCE [LARGE SCALE GENOMIC DNA]</scope>
</reference>
<evidence type="ECO:0000313" key="3">
    <source>
        <dbReference type="WBParaSite" id="HPBE_0000016901-mRNA-1"/>
    </source>
</evidence>
<gene>
    <name evidence="1" type="ORF">HPBE_LOCUS170</name>
</gene>
<sequence length="94" mass="10569">MSRAPKQLLITYSRRLTSFTFTAKATTNKAWLVQMIASVIQNVYMAEEERMSAAELKRFDEQGKPTVLTRDSGEVFNTYYIIMPVTAAESVAPG</sequence>
<evidence type="ECO:0000313" key="2">
    <source>
        <dbReference type="Proteomes" id="UP000050761"/>
    </source>
</evidence>
<evidence type="ECO:0000313" key="1">
    <source>
        <dbReference type="EMBL" id="VDO18552.1"/>
    </source>
</evidence>
<accession>A0A3P7WMA5</accession>
<reference evidence="3" key="2">
    <citation type="submission" date="2019-09" db="UniProtKB">
        <authorList>
            <consortium name="WormBaseParasite"/>
        </authorList>
    </citation>
    <scope>IDENTIFICATION</scope>
</reference>
<dbReference type="WBParaSite" id="HPBE_0000016901-mRNA-1">
    <property type="protein sequence ID" value="HPBE_0000016901-mRNA-1"/>
    <property type="gene ID" value="HPBE_0000016901"/>
</dbReference>
<keyword evidence="2" id="KW-1185">Reference proteome</keyword>
<organism evidence="2 3">
    <name type="scientific">Heligmosomoides polygyrus</name>
    <name type="common">Parasitic roundworm</name>
    <dbReference type="NCBI Taxonomy" id="6339"/>
    <lineage>
        <taxon>Eukaryota</taxon>
        <taxon>Metazoa</taxon>
        <taxon>Ecdysozoa</taxon>
        <taxon>Nematoda</taxon>
        <taxon>Chromadorea</taxon>
        <taxon>Rhabditida</taxon>
        <taxon>Rhabditina</taxon>
        <taxon>Rhabditomorpha</taxon>
        <taxon>Strongyloidea</taxon>
        <taxon>Heligmosomidae</taxon>
        <taxon>Heligmosomoides</taxon>
    </lineage>
</organism>
<dbReference type="AlphaFoldDB" id="A0A183F246"/>
<dbReference type="Proteomes" id="UP000050761">
    <property type="component" value="Unassembled WGS sequence"/>
</dbReference>
<dbReference type="EMBL" id="UZAH01000104">
    <property type="protein sequence ID" value="VDO18552.1"/>
    <property type="molecule type" value="Genomic_DNA"/>
</dbReference>
<accession>A0A183F246</accession>
<name>A0A183F246_HELPZ</name>